<protein>
    <submittedName>
        <fullName evidence="1">Uncharacterized protein</fullName>
    </submittedName>
</protein>
<proteinExistence type="predicted"/>
<organism evidence="1 2">
    <name type="scientific">Enterococcus alishanensis</name>
    <dbReference type="NCBI Taxonomy" id="1303817"/>
    <lineage>
        <taxon>Bacteria</taxon>
        <taxon>Bacillati</taxon>
        <taxon>Bacillota</taxon>
        <taxon>Bacilli</taxon>
        <taxon>Lactobacillales</taxon>
        <taxon>Enterococcaceae</taxon>
        <taxon>Enterococcus</taxon>
    </lineage>
</organism>
<accession>A0ABS6TGW8</accession>
<name>A0ABS6TGW8_9ENTE</name>
<evidence type="ECO:0000313" key="1">
    <source>
        <dbReference type="EMBL" id="MBV7392180.1"/>
    </source>
</evidence>
<reference evidence="1 2" key="1">
    <citation type="submission" date="2021-06" db="EMBL/GenBank/DDBJ databases">
        <title>Enterococcus alishanensis sp. nov., a novel lactic acid bacterium isolated from fresh coffee beans.</title>
        <authorList>
            <person name="Chen Y.-S."/>
        </authorList>
    </citation>
    <scope>NUCLEOTIDE SEQUENCE [LARGE SCALE GENOMIC DNA]</scope>
    <source>
        <strain evidence="1 2">ALS3</strain>
    </source>
</reference>
<sequence>MSQSYDEISNQEQQDALELIKKLQQSIKMSQTDLKQTTEPERFFELYQTLQADQFDYDALLRDYPNEEENFFKEATQTIVSEYLKTNFEKYLSLVQATTDATEKSQLGNQFKATFYPYINLLDNGNVVDLAGMYEALTLF</sequence>
<evidence type="ECO:0000313" key="2">
    <source>
        <dbReference type="Proteomes" id="UP000774130"/>
    </source>
</evidence>
<dbReference type="RefSeq" id="WP_218327393.1">
    <property type="nucleotide sequence ID" value="NZ_JAHUZB010000008.1"/>
</dbReference>
<dbReference type="Proteomes" id="UP000774130">
    <property type="component" value="Unassembled WGS sequence"/>
</dbReference>
<keyword evidence="2" id="KW-1185">Reference proteome</keyword>
<dbReference type="EMBL" id="JAHUZB010000008">
    <property type="protein sequence ID" value="MBV7392180.1"/>
    <property type="molecule type" value="Genomic_DNA"/>
</dbReference>
<gene>
    <name evidence="1" type="ORF">KUA55_15965</name>
</gene>
<comment type="caution">
    <text evidence="1">The sequence shown here is derived from an EMBL/GenBank/DDBJ whole genome shotgun (WGS) entry which is preliminary data.</text>
</comment>